<keyword evidence="3" id="KW-1185">Reference proteome</keyword>
<dbReference type="InterPro" id="IPR050765">
    <property type="entry name" value="Riboflavin_Biosynth_HTPR"/>
</dbReference>
<name>A0A556MVY6_9SPHI</name>
<dbReference type="InterPro" id="IPR024072">
    <property type="entry name" value="DHFR-like_dom_sf"/>
</dbReference>
<gene>
    <name evidence="2" type="ORF">FO440_07195</name>
</gene>
<protein>
    <submittedName>
        <fullName evidence="2">Dihydrofolate reductase</fullName>
    </submittedName>
</protein>
<reference evidence="2 3" key="1">
    <citation type="submission" date="2019-07" db="EMBL/GenBank/DDBJ databases">
        <authorList>
            <person name="Huq M.A."/>
        </authorList>
    </citation>
    <scope>NUCLEOTIDE SEQUENCE [LARGE SCALE GENOMIC DNA]</scope>
    <source>
        <strain evidence="2 3">MAH-19</strain>
    </source>
</reference>
<dbReference type="AlphaFoldDB" id="A0A556MVY6"/>
<dbReference type="Gene3D" id="3.40.430.10">
    <property type="entry name" value="Dihydrofolate Reductase, subunit A"/>
    <property type="match status" value="1"/>
</dbReference>
<dbReference type="SUPFAM" id="SSF53597">
    <property type="entry name" value="Dihydrofolate reductase-like"/>
    <property type="match status" value="1"/>
</dbReference>
<dbReference type="GO" id="GO:0008703">
    <property type="term" value="F:5-amino-6-(5-phosphoribosylamino)uracil reductase activity"/>
    <property type="evidence" value="ECO:0007669"/>
    <property type="project" value="InterPro"/>
</dbReference>
<dbReference type="RefSeq" id="WP_144247522.1">
    <property type="nucleotide sequence ID" value="NZ_VLPK01000001.1"/>
</dbReference>
<feature type="domain" description="Bacterial bifunctional deaminase-reductase C-terminal" evidence="1">
    <location>
        <begin position="3"/>
        <end position="178"/>
    </location>
</feature>
<organism evidence="2 3">
    <name type="scientific">Mucilaginibacter corticis</name>
    <dbReference type="NCBI Taxonomy" id="2597670"/>
    <lineage>
        <taxon>Bacteria</taxon>
        <taxon>Pseudomonadati</taxon>
        <taxon>Bacteroidota</taxon>
        <taxon>Sphingobacteriia</taxon>
        <taxon>Sphingobacteriales</taxon>
        <taxon>Sphingobacteriaceae</taxon>
        <taxon>Mucilaginibacter</taxon>
    </lineage>
</organism>
<dbReference type="EMBL" id="VLPK01000001">
    <property type="protein sequence ID" value="TSJ43959.1"/>
    <property type="molecule type" value="Genomic_DNA"/>
</dbReference>
<accession>A0A556MVY6</accession>
<dbReference type="PANTHER" id="PTHR38011:SF11">
    <property type="entry name" value="2,5-DIAMINO-6-RIBOSYLAMINO-4(3H)-PYRIMIDINONE 5'-PHOSPHATE REDUCTASE"/>
    <property type="match status" value="1"/>
</dbReference>
<dbReference type="PANTHER" id="PTHR38011">
    <property type="entry name" value="DIHYDROFOLATE REDUCTASE FAMILY PROTEIN (AFU_ORTHOLOGUE AFUA_8G06820)"/>
    <property type="match status" value="1"/>
</dbReference>
<evidence type="ECO:0000313" key="3">
    <source>
        <dbReference type="Proteomes" id="UP000318733"/>
    </source>
</evidence>
<sequence length="188" mass="21349">MRRIIISMNVTLDGFIAGPDGELDWHLQNWTNDMSQILAEQLNNADTILLGRNTYSAMAGYWPAVSTAFSLSRDDLAYAEMMNSYRKVVCSTTLNSLPWANSQLIKKNIHREIVKLKQQPGKDIIVYGSYKLVQYLIKHDLADQYLLWLYPVAISRGIALFKNKHTLKLLQSNPLSSGVIILRYSARG</sequence>
<dbReference type="Proteomes" id="UP000318733">
    <property type="component" value="Unassembled WGS sequence"/>
</dbReference>
<evidence type="ECO:0000313" key="2">
    <source>
        <dbReference type="EMBL" id="TSJ43959.1"/>
    </source>
</evidence>
<dbReference type="InterPro" id="IPR002734">
    <property type="entry name" value="RibDG_C"/>
</dbReference>
<dbReference type="OrthoDB" id="195113at2"/>
<proteinExistence type="predicted"/>
<dbReference type="GO" id="GO:0009231">
    <property type="term" value="P:riboflavin biosynthetic process"/>
    <property type="evidence" value="ECO:0007669"/>
    <property type="project" value="InterPro"/>
</dbReference>
<comment type="caution">
    <text evidence="2">The sequence shown here is derived from an EMBL/GenBank/DDBJ whole genome shotgun (WGS) entry which is preliminary data.</text>
</comment>
<dbReference type="Pfam" id="PF01872">
    <property type="entry name" value="RibD_C"/>
    <property type="match status" value="1"/>
</dbReference>
<evidence type="ECO:0000259" key="1">
    <source>
        <dbReference type="Pfam" id="PF01872"/>
    </source>
</evidence>